<sequence length="175" mass="21899">MPGDTSCLVTYVCPFLAACSLSGRNAAILKPSRDNGSAELRCHVDVHMITLDYARDTWEMYYTDYTRYFRFYQLWKFSLFYKIYDLLYRHWKEYSFFDKQNEYSCFYYHSQDDIVKGYTNYTYYFHFYQLWKFSLSYKIYNLLYRHWKEYSFFDKHKEYSCFYYHSQHDINIVKW</sequence>
<dbReference type="EMBL" id="JANPWB010000006">
    <property type="protein sequence ID" value="KAJ1178554.1"/>
    <property type="molecule type" value="Genomic_DNA"/>
</dbReference>
<keyword evidence="2" id="KW-1185">Reference proteome</keyword>
<gene>
    <name evidence="1" type="ORF">NDU88_003799</name>
</gene>
<organism evidence="1 2">
    <name type="scientific">Pleurodeles waltl</name>
    <name type="common">Iberian ribbed newt</name>
    <dbReference type="NCBI Taxonomy" id="8319"/>
    <lineage>
        <taxon>Eukaryota</taxon>
        <taxon>Metazoa</taxon>
        <taxon>Chordata</taxon>
        <taxon>Craniata</taxon>
        <taxon>Vertebrata</taxon>
        <taxon>Euteleostomi</taxon>
        <taxon>Amphibia</taxon>
        <taxon>Batrachia</taxon>
        <taxon>Caudata</taxon>
        <taxon>Salamandroidea</taxon>
        <taxon>Salamandridae</taxon>
        <taxon>Pleurodelinae</taxon>
        <taxon>Pleurodeles</taxon>
    </lineage>
</organism>
<evidence type="ECO:0000313" key="1">
    <source>
        <dbReference type="EMBL" id="KAJ1178554.1"/>
    </source>
</evidence>
<evidence type="ECO:0000313" key="2">
    <source>
        <dbReference type="Proteomes" id="UP001066276"/>
    </source>
</evidence>
<protein>
    <submittedName>
        <fullName evidence="1">Uncharacterized protein</fullName>
    </submittedName>
</protein>
<comment type="caution">
    <text evidence="1">The sequence shown here is derived from an EMBL/GenBank/DDBJ whole genome shotgun (WGS) entry which is preliminary data.</text>
</comment>
<proteinExistence type="predicted"/>
<name>A0AAV7TRM6_PLEWA</name>
<accession>A0AAV7TRM6</accession>
<dbReference type="Proteomes" id="UP001066276">
    <property type="component" value="Chromosome 3_2"/>
</dbReference>
<reference evidence="1" key="1">
    <citation type="journal article" date="2022" name="bioRxiv">
        <title>Sequencing and chromosome-scale assembly of the giantPleurodeles waltlgenome.</title>
        <authorList>
            <person name="Brown T."/>
            <person name="Elewa A."/>
            <person name="Iarovenko S."/>
            <person name="Subramanian E."/>
            <person name="Araus A.J."/>
            <person name="Petzold A."/>
            <person name="Susuki M."/>
            <person name="Suzuki K.-i.T."/>
            <person name="Hayashi T."/>
            <person name="Toyoda A."/>
            <person name="Oliveira C."/>
            <person name="Osipova E."/>
            <person name="Leigh N.D."/>
            <person name="Simon A."/>
            <person name="Yun M.H."/>
        </authorList>
    </citation>
    <scope>NUCLEOTIDE SEQUENCE</scope>
    <source>
        <strain evidence="1">20211129_DDA</strain>
        <tissue evidence="1">Liver</tissue>
    </source>
</reference>
<dbReference type="AlphaFoldDB" id="A0AAV7TRM6"/>